<keyword evidence="1" id="KW-0813">Transport</keyword>
<dbReference type="InterPro" id="IPR003439">
    <property type="entry name" value="ABC_transporter-like_ATP-bd"/>
</dbReference>
<evidence type="ECO:0000313" key="5">
    <source>
        <dbReference type="EMBL" id="SVA13499.1"/>
    </source>
</evidence>
<gene>
    <name evidence="5" type="ORF">METZ01_LOCUS66353</name>
</gene>
<dbReference type="PROSITE" id="PS50893">
    <property type="entry name" value="ABC_TRANSPORTER_2"/>
    <property type="match status" value="1"/>
</dbReference>
<dbReference type="GO" id="GO:0016887">
    <property type="term" value="F:ATP hydrolysis activity"/>
    <property type="evidence" value="ECO:0007669"/>
    <property type="project" value="InterPro"/>
</dbReference>
<evidence type="ECO:0000256" key="1">
    <source>
        <dbReference type="ARBA" id="ARBA00022448"/>
    </source>
</evidence>
<dbReference type="GO" id="GO:0005524">
    <property type="term" value="F:ATP binding"/>
    <property type="evidence" value="ECO:0007669"/>
    <property type="project" value="UniProtKB-KW"/>
</dbReference>
<dbReference type="Pfam" id="PF00005">
    <property type="entry name" value="ABC_tran"/>
    <property type="match status" value="1"/>
</dbReference>
<dbReference type="InterPro" id="IPR003593">
    <property type="entry name" value="AAA+_ATPase"/>
</dbReference>
<reference evidence="5" key="1">
    <citation type="submission" date="2018-05" db="EMBL/GenBank/DDBJ databases">
        <authorList>
            <person name="Lanie J.A."/>
            <person name="Ng W.-L."/>
            <person name="Kazmierczak K.M."/>
            <person name="Andrzejewski T.M."/>
            <person name="Davidsen T.M."/>
            <person name="Wayne K.J."/>
            <person name="Tettelin H."/>
            <person name="Glass J.I."/>
            <person name="Rusch D."/>
            <person name="Podicherti R."/>
            <person name="Tsui H.-C.T."/>
            <person name="Winkler M.E."/>
        </authorList>
    </citation>
    <scope>NUCLEOTIDE SEQUENCE</scope>
</reference>
<dbReference type="Gene3D" id="3.40.50.300">
    <property type="entry name" value="P-loop containing nucleotide triphosphate hydrolases"/>
    <property type="match status" value="1"/>
</dbReference>
<dbReference type="InterPro" id="IPR017871">
    <property type="entry name" value="ABC_transporter-like_CS"/>
</dbReference>
<evidence type="ECO:0000256" key="3">
    <source>
        <dbReference type="ARBA" id="ARBA00022840"/>
    </source>
</evidence>
<organism evidence="5">
    <name type="scientific">marine metagenome</name>
    <dbReference type="NCBI Taxonomy" id="408172"/>
    <lineage>
        <taxon>unclassified sequences</taxon>
        <taxon>metagenomes</taxon>
        <taxon>ecological metagenomes</taxon>
    </lineage>
</organism>
<dbReference type="EMBL" id="UINC01004327">
    <property type="protein sequence ID" value="SVA13499.1"/>
    <property type="molecule type" value="Genomic_DNA"/>
</dbReference>
<evidence type="ECO:0000256" key="2">
    <source>
        <dbReference type="ARBA" id="ARBA00022741"/>
    </source>
</evidence>
<keyword evidence="2" id="KW-0547">Nucleotide-binding</keyword>
<name>A0A381TCM7_9ZZZZ</name>
<protein>
    <recommendedName>
        <fullName evidence="4">ABC transporter domain-containing protein</fullName>
    </recommendedName>
</protein>
<dbReference type="SUPFAM" id="SSF52540">
    <property type="entry name" value="P-loop containing nucleoside triphosphate hydrolases"/>
    <property type="match status" value="1"/>
</dbReference>
<accession>A0A381TCM7</accession>
<keyword evidence="3" id="KW-0067">ATP-binding</keyword>
<dbReference type="PROSITE" id="PS00211">
    <property type="entry name" value="ABC_TRANSPORTER_1"/>
    <property type="match status" value="1"/>
</dbReference>
<dbReference type="SMART" id="SM00382">
    <property type="entry name" value="AAA"/>
    <property type="match status" value="1"/>
</dbReference>
<proteinExistence type="predicted"/>
<sequence>MRSVREARAAVTLRGVSKWFIGRNDQTHALSSVDLDVAAGEFVSVIGPSGCGKSTLLRVVGGLVPYESGTVDVAGTTPAQARRTKQLSFTPQTPALLPWRTVRRNVRLLRELNSRRAAGESLSESEAVALLETVGLGDFLDSFPNELSGGMQQRVSLVRGFVLGAPVMLMDEPFSALDEITRNEMRYLLLDLWARTSKTVIFVTHSIPEAVILADRVLVMARRPGRVVWTESIELPRPREVSIQDDPQYLEHVRRVRNALHEVSA</sequence>
<feature type="domain" description="ABC transporter" evidence="4">
    <location>
        <begin position="11"/>
        <end position="247"/>
    </location>
</feature>
<evidence type="ECO:0000259" key="4">
    <source>
        <dbReference type="PROSITE" id="PS50893"/>
    </source>
</evidence>
<dbReference type="PANTHER" id="PTHR42788">
    <property type="entry name" value="TAURINE IMPORT ATP-BINDING PROTEIN-RELATED"/>
    <property type="match status" value="1"/>
</dbReference>
<dbReference type="CDD" id="cd03293">
    <property type="entry name" value="ABC_NrtD_SsuB_transporters"/>
    <property type="match status" value="1"/>
</dbReference>
<dbReference type="InterPro" id="IPR050166">
    <property type="entry name" value="ABC_transporter_ATP-bind"/>
</dbReference>
<dbReference type="PANTHER" id="PTHR42788:SF20">
    <property type="entry name" value="ABC TRANSPORTER ATP-BINDING PROTEIN"/>
    <property type="match status" value="1"/>
</dbReference>
<dbReference type="AlphaFoldDB" id="A0A381TCM7"/>
<dbReference type="InterPro" id="IPR027417">
    <property type="entry name" value="P-loop_NTPase"/>
</dbReference>